<proteinExistence type="predicted"/>
<dbReference type="CDD" id="cd08601">
    <property type="entry name" value="GDPD_SaGlpQ_like"/>
    <property type="match status" value="1"/>
</dbReference>
<accession>A0A443ZSL4</accession>
<comment type="caution">
    <text evidence="3">The sequence shown here is derived from an EMBL/GenBank/DDBJ whole genome shotgun (WGS) entry which is preliminary data.</text>
</comment>
<evidence type="ECO:0000256" key="1">
    <source>
        <dbReference type="SAM" id="SignalP"/>
    </source>
</evidence>
<organism evidence="3 4">
    <name type="scientific">Pseudomonas alkylphenolica</name>
    <dbReference type="NCBI Taxonomy" id="237609"/>
    <lineage>
        <taxon>Bacteria</taxon>
        <taxon>Pseudomonadati</taxon>
        <taxon>Pseudomonadota</taxon>
        <taxon>Gammaproteobacteria</taxon>
        <taxon>Pseudomonadales</taxon>
        <taxon>Pseudomonadaceae</taxon>
        <taxon>Pseudomonas</taxon>
    </lineage>
</organism>
<dbReference type="PANTHER" id="PTHR46211">
    <property type="entry name" value="GLYCEROPHOSPHORYL DIESTER PHOSPHODIESTERASE"/>
    <property type="match status" value="1"/>
</dbReference>
<dbReference type="PANTHER" id="PTHR46211:SF1">
    <property type="entry name" value="GLYCEROPHOSPHODIESTER PHOSPHODIESTERASE, CYTOPLASMIC"/>
    <property type="match status" value="1"/>
</dbReference>
<reference evidence="3 4" key="1">
    <citation type="submission" date="2018-06" db="EMBL/GenBank/DDBJ databases">
        <title>Bacteria isolated from soil of Wuhan.</title>
        <authorList>
            <person name="Wei X."/>
            <person name="Chunhua H."/>
        </authorList>
    </citation>
    <scope>NUCLEOTIDE SEQUENCE [LARGE SCALE GENOMIC DNA]</scope>
    <source>
        <strain evidence="4">xwS2</strain>
    </source>
</reference>
<dbReference type="GO" id="GO:0008081">
    <property type="term" value="F:phosphoric diester hydrolase activity"/>
    <property type="evidence" value="ECO:0007669"/>
    <property type="project" value="InterPro"/>
</dbReference>
<evidence type="ECO:0000259" key="2">
    <source>
        <dbReference type="PROSITE" id="PS51704"/>
    </source>
</evidence>
<dbReference type="InterPro" id="IPR017946">
    <property type="entry name" value="PLC-like_Pdiesterase_TIM-brl"/>
</dbReference>
<keyword evidence="1" id="KW-0732">Signal</keyword>
<dbReference type="InterPro" id="IPR030395">
    <property type="entry name" value="GP_PDE_dom"/>
</dbReference>
<protein>
    <submittedName>
        <fullName evidence="3">Glycerophosphodiester phosphodiesterase</fullName>
    </submittedName>
</protein>
<dbReference type="EMBL" id="QJRG01000044">
    <property type="protein sequence ID" value="RWU22344.1"/>
    <property type="molecule type" value="Genomic_DNA"/>
</dbReference>
<dbReference type="Pfam" id="PF03009">
    <property type="entry name" value="GDPD"/>
    <property type="match status" value="1"/>
</dbReference>
<evidence type="ECO:0000313" key="3">
    <source>
        <dbReference type="EMBL" id="RWU22344.1"/>
    </source>
</evidence>
<dbReference type="SUPFAM" id="SSF51695">
    <property type="entry name" value="PLC-like phosphodiesterases"/>
    <property type="match status" value="1"/>
</dbReference>
<evidence type="ECO:0000313" key="4">
    <source>
        <dbReference type="Proteomes" id="UP000288983"/>
    </source>
</evidence>
<dbReference type="OrthoDB" id="9795622at2"/>
<dbReference type="Proteomes" id="UP000288983">
    <property type="component" value="Unassembled WGS sequence"/>
</dbReference>
<feature type="chain" id="PRO_5019535099" evidence="1">
    <location>
        <begin position="24"/>
        <end position="357"/>
    </location>
</feature>
<dbReference type="STRING" id="237609.PSAKL28_10460"/>
<dbReference type="AlphaFoldDB" id="A0A443ZSL4"/>
<dbReference type="PROSITE" id="PS51704">
    <property type="entry name" value="GP_PDE"/>
    <property type="match status" value="1"/>
</dbReference>
<gene>
    <name evidence="3" type="ORF">DM813_14285</name>
</gene>
<sequence>MRVSGFRWLGCLLLLPLTGWATADTGKELAARQGIPYPAVIAHRGASFDAPESTAPAYLLARELGADYLELDLQRSSDGVLVAVHDDNLLRTSDVGQRFPERKDSPVSAFTLAELKSLDAGSWFNTAYPERARERFKGLQILTLDEVMDIAEGQKGKRPGLYIETKVPKLFPGIEADLKARLQARGWLDHPGQVVLQSFDRGSLALLHKAMPEVPKVLLLWVGKGSIEPAAAQSFAESGETDKAAFYARQQPRSHAEFERWLDYAKAAGAIGTGPSAALSAGGAQSYADLVQPRMNRMTHDKGLLVHVYTVDEPVDFAQVLDAGVDGIFTNRSGQLLRYLGRPPQRSEAQLLEAYDY</sequence>
<dbReference type="Gene3D" id="3.20.20.190">
    <property type="entry name" value="Phosphatidylinositol (PI) phosphodiesterase"/>
    <property type="match status" value="1"/>
</dbReference>
<dbReference type="GO" id="GO:0006629">
    <property type="term" value="P:lipid metabolic process"/>
    <property type="evidence" value="ECO:0007669"/>
    <property type="project" value="InterPro"/>
</dbReference>
<feature type="domain" description="GP-PDE" evidence="2">
    <location>
        <begin position="38"/>
        <end position="340"/>
    </location>
</feature>
<dbReference type="RefSeq" id="WP_128324014.1">
    <property type="nucleotide sequence ID" value="NZ_QJRG01000044.1"/>
</dbReference>
<name>A0A443ZSL4_9PSED</name>
<feature type="signal peptide" evidence="1">
    <location>
        <begin position="1"/>
        <end position="23"/>
    </location>
</feature>